<reference evidence="4 5" key="1">
    <citation type="submission" date="2022-09" db="EMBL/GenBank/DDBJ databases">
        <authorList>
            <person name="Han X.L."/>
            <person name="Wang Q."/>
            <person name="Lu T."/>
        </authorList>
    </citation>
    <scope>NUCLEOTIDE SEQUENCE [LARGE SCALE GENOMIC DNA]</scope>
    <source>
        <strain evidence="4 5">WQ 127069</strain>
    </source>
</reference>
<evidence type="ECO:0000256" key="2">
    <source>
        <dbReference type="ARBA" id="ARBA00023235"/>
    </source>
</evidence>
<organism evidence="4 5">
    <name type="scientific">Paenibacillus baimaensis</name>
    <dbReference type="NCBI Taxonomy" id="2982185"/>
    <lineage>
        <taxon>Bacteria</taxon>
        <taxon>Bacillati</taxon>
        <taxon>Bacillota</taxon>
        <taxon>Bacilli</taxon>
        <taxon>Bacillales</taxon>
        <taxon>Paenibacillaceae</taxon>
        <taxon>Paenibacillus</taxon>
    </lineage>
</organism>
<dbReference type="Gene3D" id="3.40.1650.10">
    <property type="entry name" value="RbsD-like domain"/>
    <property type="match status" value="1"/>
</dbReference>
<dbReference type="PANTHER" id="PTHR31690:SF4">
    <property type="entry name" value="FUCOSE MUTAROTASE"/>
    <property type="match status" value="1"/>
</dbReference>
<dbReference type="EMBL" id="JAOQIO010000125">
    <property type="protein sequence ID" value="MCU6798313.1"/>
    <property type="molecule type" value="Genomic_DNA"/>
</dbReference>
<dbReference type="Proteomes" id="UP001652445">
    <property type="component" value="Unassembled WGS sequence"/>
</dbReference>
<dbReference type="SUPFAM" id="SSF102546">
    <property type="entry name" value="RbsD-like"/>
    <property type="match status" value="1"/>
</dbReference>
<evidence type="ECO:0000256" key="1">
    <source>
        <dbReference type="ARBA" id="ARBA00000223"/>
    </source>
</evidence>
<sequence>MLRGIPSILSPELLKTLMEMGHGDEIILADGNFPAASHAKRLIRSDGHSIPDLLQAIIPLFPLDHATEHPAVVMSLLPADPTPEVWEVYRGLIRPHESRFTDFGYVERFSFYERALKAFAIVATGDKSFKGNLILKKGVVRD</sequence>
<comment type="caution">
    <text evidence="4">The sequence shown here is derived from an EMBL/GenBank/DDBJ whole genome shotgun (WGS) entry which is preliminary data.</text>
</comment>
<protein>
    <submittedName>
        <fullName evidence="4">Fucose isomerase</fullName>
    </submittedName>
</protein>
<accession>A0ABT2UUF3</accession>
<dbReference type="PANTHER" id="PTHR31690">
    <property type="entry name" value="FUCOSE MUTAROTASE"/>
    <property type="match status" value="1"/>
</dbReference>
<dbReference type="InterPro" id="IPR007721">
    <property type="entry name" value="RbsD_FucU"/>
</dbReference>
<name>A0ABT2UUF3_9BACL</name>
<comment type="catalytic activity">
    <reaction evidence="1">
        <text>beta-D-ribopyranose = beta-D-ribofuranose</text>
        <dbReference type="Rhea" id="RHEA:25432"/>
        <dbReference type="ChEBI" id="CHEBI:27476"/>
        <dbReference type="ChEBI" id="CHEBI:47002"/>
        <dbReference type="EC" id="5.4.99.62"/>
    </reaction>
</comment>
<gene>
    <name evidence="4" type="ORF">OB236_39910</name>
</gene>
<proteinExistence type="predicted"/>
<evidence type="ECO:0000313" key="5">
    <source>
        <dbReference type="Proteomes" id="UP001652445"/>
    </source>
</evidence>
<dbReference type="InterPro" id="IPR050443">
    <property type="entry name" value="RbsD/FucU_mutarotase"/>
</dbReference>
<dbReference type="InterPro" id="IPR023750">
    <property type="entry name" value="RbsD-like_sf"/>
</dbReference>
<comment type="catalytic activity">
    <reaction evidence="3">
        <text>alpha-L-fucose = beta-L-fucose</text>
        <dbReference type="Rhea" id="RHEA:25580"/>
        <dbReference type="ChEBI" id="CHEBI:42548"/>
        <dbReference type="ChEBI" id="CHEBI:42589"/>
        <dbReference type="EC" id="5.1.3.29"/>
    </reaction>
</comment>
<keyword evidence="2 4" id="KW-0413">Isomerase</keyword>
<evidence type="ECO:0000256" key="3">
    <source>
        <dbReference type="ARBA" id="ARBA00036324"/>
    </source>
</evidence>
<keyword evidence="5" id="KW-1185">Reference proteome</keyword>
<dbReference type="Pfam" id="PF05025">
    <property type="entry name" value="RbsD_FucU"/>
    <property type="match status" value="1"/>
</dbReference>
<dbReference type="RefSeq" id="WP_262689060.1">
    <property type="nucleotide sequence ID" value="NZ_JAOQIO010000125.1"/>
</dbReference>
<dbReference type="GO" id="GO:0016853">
    <property type="term" value="F:isomerase activity"/>
    <property type="evidence" value="ECO:0007669"/>
    <property type="project" value="UniProtKB-KW"/>
</dbReference>
<evidence type="ECO:0000313" key="4">
    <source>
        <dbReference type="EMBL" id="MCU6798313.1"/>
    </source>
</evidence>